<comment type="caution">
    <text evidence="1">The sequence shown here is derived from an EMBL/GenBank/DDBJ whole genome shotgun (WGS) entry which is preliminary data.</text>
</comment>
<gene>
    <name evidence="1" type="primary">PHO91_1</name>
    <name evidence="1" type="ORF">DSO57_1023554</name>
</gene>
<evidence type="ECO:0000313" key="2">
    <source>
        <dbReference type="Proteomes" id="UP001165960"/>
    </source>
</evidence>
<proteinExistence type="predicted"/>
<sequence>MKFSHTVQFNAVPEWQQYYIAYSSLKKIIYQVEKDLFSHSGPAGEASEYNEVSALLGATNKANELFLPALTEELKRIVAFYCKKEVELYSQLEKILHQAHVYTAHTTQRTGRYPGSTFACLDNPKLADNNPRRNSGDEESAFDEYTVPSSRKEYSESHDFPGSSDRGSALNSTNSRTGGEEDPFFGAREKSRLSPAVIDMFVQLSELKNYVTLNYTGFSKILKKYDKVTGSSLSQQYLGLTVQKSYPYLESTKNKLIVQIQRAQDLYAELRGIDNVEAFEELKDHLREHLVWERNTVWKDMISLERKANAVELKPVAFDSRAGGLDRNAPASSRKLAGQLLTFRKPVLTFGACLIVFILVLLYAPFKDPEPKGCLALLVFASLLWATEVIPLFVTALIVPFLVVVLGVLKSEDGKHRLDAPEATHQVFASMFSPVIMLLLGGFSLASALSKHHIAKKLASMVLSYAGNEPNRVLLANMAVATFASMWISNVAAPVLCFSLIQPLLRTLPSKSPYARSLIMGIALASNIGGMASPISSPQNIIALSNMDPQPSWIQWFAVSIPVCVVGNILVWLILLLVYKPSRSNFTSNHIRYTPEDLSYTQMYVCAVSIFTIVLWCFSHQLEMYFGDMGVLAIVPIVLFFGTGVLSKDDFNNFLWTVIILAMGGIALGTGVKSSGLLAIISHGVKDFVGGYSLFHIMFIFCGFTLFVATFISHTVGAVIILPIVAEIGEALPQPHSRLLVMGSALMCSSAMGLPVSGFPNMNAIMMEDETGTRYLSVKDFLKVGVPSSLVLYAVICTMGYGILTALDF</sequence>
<dbReference type="EMBL" id="QTSX02006513">
    <property type="protein sequence ID" value="KAJ9053516.1"/>
    <property type="molecule type" value="Genomic_DNA"/>
</dbReference>
<protein>
    <submittedName>
        <fullName evidence="1">Low-affinity phosphate transporter</fullName>
    </submittedName>
</protein>
<accession>A0ACC2RTZ4</accession>
<reference evidence="1" key="1">
    <citation type="submission" date="2022-04" db="EMBL/GenBank/DDBJ databases">
        <title>Genome of the entomopathogenic fungus Entomophthora muscae.</title>
        <authorList>
            <person name="Elya C."/>
            <person name="Lovett B.R."/>
            <person name="Lee E."/>
            <person name="Macias A.M."/>
            <person name="Hajek A.E."/>
            <person name="De Bivort B.L."/>
            <person name="Kasson M.T."/>
            <person name="De Fine Licht H.H."/>
            <person name="Stajich J.E."/>
        </authorList>
    </citation>
    <scope>NUCLEOTIDE SEQUENCE</scope>
    <source>
        <strain evidence="1">Berkeley</strain>
    </source>
</reference>
<organism evidence="1 2">
    <name type="scientific">Entomophthora muscae</name>
    <dbReference type="NCBI Taxonomy" id="34485"/>
    <lineage>
        <taxon>Eukaryota</taxon>
        <taxon>Fungi</taxon>
        <taxon>Fungi incertae sedis</taxon>
        <taxon>Zoopagomycota</taxon>
        <taxon>Entomophthoromycotina</taxon>
        <taxon>Entomophthoromycetes</taxon>
        <taxon>Entomophthorales</taxon>
        <taxon>Entomophthoraceae</taxon>
        <taxon>Entomophthora</taxon>
    </lineage>
</organism>
<keyword evidence="2" id="KW-1185">Reference proteome</keyword>
<evidence type="ECO:0000313" key="1">
    <source>
        <dbReference type="EMBL" id="KAJ9053516.1"/>
    </source>
</evidence>
<name>A0ACC2RTZ4_9FUNG</name>
<dbReference type="Proteomes" id="UP001165960">
    <property type="component" value="Unassembled WGS sequence"/>
</dbReference>